<dbReference type="SUPFAM" id="SSF55073">
    <property type="entry name" value="Nucleotide cyclase"/>
    <property type="match status" value="1"/>
</dbReference>
<evidence type="ECO:0000313" key="4">
    <source>
        <dbReference type="EMBL" id="MDE1346482.1"/>
    </source>
</evidence>
<dbReference type="Gene3D" id="3.30.70.270">
    <property type="match status" value="1"/>
</dbReference>
<dbReference type="EC" id="2.7.7.65" evidence="1"/>
<dbReference type="SMART" id="SM00267">
    <property type="entry name" value="GGDEF"/>
    <property type="match status" value="1"/>
</dbReference>
<dbReference type="CDD" id="cd01949">
    <property type="entry name" value="GGDEF"/>
    <property type="match status" value="1"/>
</dbReference>
<protein>
    <recommendedName>
        <fullName evidence="1">diguanylate cyclase</fullName>
        <ecNumber evidence="1">2.7.7.65</ecNumber>
    </recommendedName>
</protein>
<dbReference type="EMBL" id="JAKNAX010000017">
    <property type="protein sequence ID" value="MDE1346482.1"/>
    <property type="molecule type" value="Genomic_DNA"/>
</dbReference>
<dbReference type="Gene3D" id="6.10.340.10">
    <property type="match status" value="1"/>
</dbReference>
<keyword evidence="2" id="KW-0812">Transmembrane</keyword>
<dbReference type="InterPro" id="IPR029787">
    <property type="entry name" value="Nucleotide_cyclase"/>
</dbReference>
<organism evidence="4 7">
    <name type="scientific">Vibrio aestuarianus</name>
    <dbReference type="NCBI Taxonomy" id="28171"/>
    <lineage>
        <taxon>Bacteria</taxon>
        <taxon>Pseudomonadati</taxon>
        <taxon>Pseudomonadota</taxon>
        <taxon>Gammaproteobacteria</taxon>
        <taxon>Vibrionales</taxon>
        <taxon>Vibrionaceae</taxon>
        <taxon>Vibrio</taxon>
    </lineage>
</organism>
<evidence type="ECO:0000313" key="8">
    <source>
        <dbReference type="Proteomes" id="UP001241226"/>
    </source>
</evidence>
<dbReference type="EMBL" id="JAKNAP010000045">
    <property type="protein sequence ID" value="MDE1358079.1"/>
    <property type="molecule type" value="Genomic_DNA"/>
</dbReference>
<evidence type="ECO:0000256" key="1">
    <source>
        <dbReference type="ARBA" id="ARBA00012528"/>
    </source>
</evidence>
<gene>
    <name evidence="5" type="ORF">L9W73_12270</name>
    <name evidence="4" type="ORF">L9X51_08570</name>
    <name evidence="6" type="ORF">PYE67_05605</name>
</gene>
<dbReference type="PANTHER" id="PTHR45138:SF24">
    <property type="entry name" value="DIGUANYLATE CYCLASE DGCC-RELATED"/>
    <property type="match status" value="1"/>
</dbReference>
<evidence type="ECO:0000256" key="2">
    <source>
        <dbReference type="SAM" id="Phobius"/>
    </source>
</evidence>
<dbReference type="Proteomes" id="UP001140978">
    <property type="component" value="Unassembled WGS sequence"/>
</dbReference>
<dbReference type="AlphaFoldDB" id="A0A9X4FE81"/>
<sequence length="565" mass="63828">MIIRRKFLVVFSLIALLLIVVGWSLVKTHLQAFSIGLLHQYSQVVNHYRSNNTLDPIIREVELVRQVSLHPNIITWAENAEDSVYIDVATDTLEQFRWQLLSKNFFVALDSNLAYYFNSTENIRESASLLRYHLNPEQAEDQWYFKHKQRAAPFGVNINHDHHLGITKLWINQSIIKNGQFLGIVGTGLSLEPFMDGLFRENAIGVDTLFVDELLNVQLIRDANIQFSDDFKSKVQGKPLSAFIQDPNDYVHVVQAIKAQKNGAEPNALLVDYNDSNSLVSINYIKPLNWFEVTFINMDSLLASTNVTLLCCVLLLTLVGFLLTIWLVIELTFLRPFARLVKAAQQYRTQDYPIQFTYKPHSEIGDVMRFIEKLTKGILHGQANIDRLVAIRTSALDHLSTIDPLTQLLNKKGMEAEIKSELARVKRENSHFGLLWIDIGKYGTTAQNDKCVITDSQLIQVTDNINLAIREYDSAGRWADNEFLIVVRSDSYNSLLALSKRLTELSSNSVGAENSTSIDLSIGGALINGGFSITEALAKADTALYMAKQSKECQAYIWQEGSHVA</sequence>
<evidence type="ECO:0000313" key="6">
    <source>
        <dbReference type="EMBL" id="WGK86298.1"/>
    </source>
</evidence>
<evidence type="ECO:0000313" key="7">
    <source>
        <dbReference type="Proteomes" id="UP001140978"/>
    </source>
</evidence>
<dbReference type="Proteomes" id="UP001241226">
    <property type="component" value="Chromosome 1"/>
</dbReference>
<dbReference type="NCBIfam" id="TIGR00254">
    <property type="entry name" value="GGDEF"/>
    <property type="match status" value="1"/>
</dbReference>
<dbReference type="GO" id="GO:0005886">
    <property type="term" value="C:plasma membrane"/>
    <property type="evidence" value="ECO:0007669"/>
    <property type="project" value="TreeGrafter"/>
</dbReference>
<dbReference type="InterPro" id="IPR050469">
    <property type="entry name" value="Diguanylate_Cyclase"/>
</dbReference>
<dbReference type="PANTHER" id="PTHR45138">
    <property type="entry name" value="REGULATORY COMPONENTS OF SENSORY TRANSDUCTION SYSTEM"/>
    <property type="match status" value="1"/>
</dbReference>
<dbReference type="GO" id="GO:0043709">
    <property type="term" value="P:cell adhesion involved in single-species biofilm formation"/>
    <property type="evidence" value="ECO:0007669"/>
    <property type="project" value="TreeGrafter"/>
</dbReference>
<proteinExistence type="predicted"/>
<dbReference type="Proteomes" id="UP001140973">
    <property type="component" value="Unassembled WGS sequence"/>
</dbReference>
<accession>A0A9X4FE81</accession>
<name>A0A9X4FE81_9VIBR</name>
<reference evidence="4 8" key="1">
    <citation type="submission" date="2022-02" db="EMBL/GenBank/DDBJ databases">
        <title>Emergence and expansion in Europe of a Vibrio aestuarianus clonal complex pathogenic for oysters.</title>
        <authorList>
            <person name="Mesnil A."/>
            <person name="Travers M.-A."/>
        </authorList>
    </citation>
    <scope>NUCLEOTIDE SEQUENCE</scope>
    <source>
        <strain evidence="5">151-ITT-15-cp-1</strain>
        <strain evidence="4">19_064_15T1</strain>
        <strain evidence="6 8">U17</strain>
    </source>
</reference>
<dbReference type="InterPro" id="IPR000160">
    <property type="entry name" value="GGDEF_dom"/>
</dbReference>
<keyword evidence="2" id="KW-0472">Membrane</keyword>
<evidence type="ECO:0000259" key="3">
    <source>
        <dbReference type="PROSITE" id="PS50887"/>
    </source>
</evidence>
<dbReference type="RefSeq" id="WP_171980022.1">
    <property type="nucleotide sequence ID" value="NZ_CP118711.1"/>
</dbReference>
<feature type="domain" description="GGDEF" evidence="3">
    <location>
        <begin position="430"/>
        <end position="560"/>
    </location>
</feature>
<evidence type="ECO:0000313" key="5">
    <source>
        <dbReference type="EMBL" id="MDE1358079.1"/>
    </source>
</evidence>
<dbReference type="GO" id="GO:1902201">
    <property type="term" value="P:negative regulation of bacterial-type flagellum-dependent cell motility"/>
    <property type="evidence" value="ECO:0007669"/>
    <property type="project" value="TreeGrafter"/>
</dbReference>
<dbReference type="GO" id="GO:0052621">
    <property type="term" value="F:diguanylate cyclase activity"/>
    <property type="evidence" value="ECO:0007669"/>
    <property type="project" value="UniProtKB-EC"/>
</dbReference>
<keyword evidence="2" id="KW-1133">Transmembrane helix</keyword>
<dbReference type="PROSITE" id="PS50887">
    <property type="entry name" value="GGDEF"/>
    <property type="match status" value="1"/>
</dbReference>
<feature type="transmembrane region" description="Helical" evidence="2">
    <location>
        <begin position="307"/>
        <end position="329"/>
    </location>
</feature>
<dbReference type="InterPro" id="IPR043128">
    <property type="entry name" value="Rev_trsase/Diguanyl_cyclase"/>
</dbReference>
<dbReference type="EMBL" id="CP118711">
    <property type="protein sequence ID" value="WGK86298.1"/>
    <property type="molecule type" value="Genomic_DNA"/>
</dbReference>
<dbReference type="Pfam" id="PF00990">
    <property type="entry name" value="GGDEF"/>
    <property type="match status" value="1"/>
</dbReference>